<reference evidence="4 5" key="1">
    <citation type="submission" date="2022-01" db="EMBL/GenBank/DDBJ databases">
        <title>Whole genome-based taxonomy of the Shewanellaceae.</title>
        <authorList>
            <person name="Martin-Rodriguez A.J."/>
        </authorList>
    </citation>
    <scope>NUCLEOTIDE SEQUENCE [LARGE SCALE GENOMIC DNA]</scope>
    <source>
        <strain evidence="4 5">DSM 24955</strain>
    </source>
</reference>
<dbReference type="InterPro" id="IPR029787">
    <property type="entry name" value="Nucleotide_cyclase"/>
</dbReference>
<dbReference type="Pfam" id="PF00990">
    <property type="entry name" value="GGDEF"/>
    <property type="match status" value="1"/>
</dbReference>
<gene>
    <name evidence="4" type="ORF">L2737_07835</name>
</gene>
<accession>A0ABT0KN21</accession>
<feature type="coiled-coil region" evidence="2">
    <location>
        <begin position="151"/>
        <end position="178"/>
    </location>
</feature>
<evidence type="ECO:0000256" key="1">
    <source>
        <dbReference type="ARBA" id="ARBA00012528"/>
    </source>
</evidence>
<dbReference type="SMART" id="SM00267">
    <property type="entry name" value="GGDEF"/>
    <property type="match status" value="1"/>
</dbReference>
<name>A0ABT0KN21_9GAMM</name>
<dbReference type="Proteomes" id="UP001202134">
    <property type="component" value="Unassembled WGS sequence"/>
</dbReference>
<comment type="caution">
    <text evidence="4">The sequence shown here is derived from an EMBL/GenBank/DDBJ whole genome shotgun (WGS) entry which is preliminary data.</text>
</comment>
<sequence>MSTDQLKSAALNLKKAVPLMLKHSIPTTPTNYALWYTYVAESNPKLNLALDSAIAQNQQYSPVSSELLYREHISDPVELDVRDMRQNLDAMVCELSQSLKDTNHDTNNFQSKIEKEFSKLSELESKGFSLEQVIKVVRNIVSESANIHSSTVSFTQQLDKAQSEINTLKQRLAESEKDVLFDALTEALNRRAFNEDINALISQSPSGACLIIADIDHFKQFNDTFGHQLGDLVLKVVSKRLQESCRDGVKLYRFGGEEFAILLPNSKQRIARQLAEAMRRSIEKLSVKDRRSETRIDNITASFGVSEWKEKQTTSQLIESADKLLYEAKRLGRNRVMPISN</sequence>
<dbReference type="InterPro" id="IPR000160">
    <property type="entry name" value="GGDEF_dom"/>
</dbReference>
<dbReference type="InterPro" id="IPR043128">
    <property type="entry name" value="Rev_trsase/Diguanyl_cyclase"/>
</dbReference>
<dbReference type="SUPFAM" id="SSF55073">
    <property type="entry name" value="Nucleotide cyclase"/>
    <property type="match status" value="1"/>
</dbReference>
<protein>
    <recommendedName>
        <fullName evidence="1">diguanylate cyclase</fullName>
        <ecNumber evidence="1">2.7.7.65</ecNumber>
    </recommendedName>
</protein>
<dbReference type="PANTHER" id="PTHR45138:SF2">
    <property type="entry name" value="DIGUANYLATE CYCLASE VDCA"/>
    <property type="match status" value="1"/>
</dbReference>
<dbReference type="PROSITE" id="PS50887">
    <property type="entry name" value="GGDEF"/>
    <property type="match status" value="1"/>
</dbReference>
<dbReference type="CDD" id="cd01949">
    <property type="entry name" value="GGDEF"/>
    <property type="match status" value="1"/>
</dbReference>
<dbReference type="InterPro" id="IPR050469">
    <property type="entry name" value="Diguanylate_Cyclase"/>
</dbReference>
<dbReference type="Gene3D" id="3.30.70.270">
    <property type="match status" value="1"/>
</dbReference>
<evidence type="ECO:0000256" key="2">
    <source>
        <dbReference type="SAM" id="Coils"/>
    </source>
</evidence>
<dbReference type="EMBL" id="JAKIKU010000003">
    <property type="protein sequence ID" value="MCL1045237.1"/>
    <property type="molecule type" value="Genomic_DNA"/>
</dbReference>
<evidence type="ECO:0000259" key="3">
    <source>
        <dbReference type="PROSITE" id="PS50887"/>
    </source>
</evidence>
<dbReference type="RefSeq" id="WP_248955351.1">
    <property type="nucleotide sequence ID" value="NZ_JAKIKU010000003.1"/>
</dbReference>
<evidence type="ECO:0000313" key="4">
    <source>
        <dbReference type="EMBL" id="MCL1045237.1"/>
    </source>
</evidence>
<evidence type="ECO:0000313" key="5">
    <source>
        <dbReference type="Proteomes" id="UP001202134"/>
    </source>
</evidence>
<dbReference type="PANTHER" id="PTHR45138">
    <property type="entry name" value="REGULATORY COMPONENTS OF SENSORY TRANSDUCTION SYSTEM"/>
    <property type="match status" value="1"/>
</dbReference>
<organism evidence="4 5">
    <name type="scientific">Shewanella electrodiphila</name>
    <dbReference type="NCBI Taxonomy" id="934143"/>
    <lineage>
        <taxon>Bacteria</taxon>
        <taxon>Pseudomonadati</taxon>
        <taxon>Pseudomonadota</taxon>
        <taxon>Gammaproteobacteria</taxon>
        <taxon>Alteromonadales</taxon>
        <taxon>Shewanellaceae</taxon>
        <taxon>Shewanella</taxon>
    </lineage>
</organism>
<dbReference type="EC" id="2.7.7.65" evidence="1"/>
<feature type="domain" description="GGDEF" evidence="3">
    <location>
        <begin position="206"/>
        <end position="341"/>
    </location>
</feature>
<dbReference type="NCBIfam" id="TIGR00254">
    <property type="entry name" value="GGDEF"/>
    <property type="match status" value="1"/>
</dbReference>
<keyword evidence="2" id="KW-0175">Coiled coil</keyword>
<keyword evidence="5" id="KW-1185">Reference proteome</keyword>
<proteinExistence type="predicted"/>